<feature type="transmembrane region" description="Helical" evidence="7">
    <location>
        <begin position="253"/>
        <end position="275"/>
    </location>
</feature>
<accession>A0ABD1ZNB7</accession>
<dbReference type="EMBL" id="JBHFFA010000001">
    <property type="protein sequence ID" value="KAL2652952.1"/>
    <property type="molecule type" value="Genomic_DNA"/>
</dbReference>
<comment type="subcellular location">
    <subcellularLocation>
        <location evidence="1 7">Membrane</location>
        <topology evidence="1 7">Multi-pass membrane protein</topology>
    </subcellularLocation>
</comment>
<comment type="caution">
    <text evidence="8">The sequence shown here is derived from an EMBL/GenBank/DDBJ whole genome shotgun (WGS) entry which is preliminary data.</text>
</comment>
<dbReference type="Pfam" id="PF06963">
    <property type="entry name" value="FPN1"/>
    <property type="match status" value="1"/>
</dbReference>
<dbReference type="InterPro" id="IPR036259">
    <property type="entry name" value="MFS_trans_sf"/>
</dbReference>
<keyword evidence="4 7" id="KW-0812">Transmembrane</keyword>
<evidence type="ECO:0000256" key="6">
    <source>
        <dbReference type="ARBA" id="ARBA00023136"/>
    </source>
</evidence>
<sequence>MGLAAAFVVAATLCPPSMLHVHNVPRGTISPLLPHRHSLKSGISTHRYWRLRKSNAIVKSFLQPSGNENPTITSEEAKLQESHFVSKIPGITTAVLTADYHLPLQDTTEECDDDIPQFSEAGLPAFQVLSPTQQEILSATPAHPEALNALYGTYTAACFMERVWRFIAPMVLAMLSKSLMPVAVVGFVDQFIIFVAGPWVGAIMDTMPRVQSFITLSVVQTVAMLVSVGATLSALRSGLGAVSTTSNFLFQPWFLVLVLAGAIERLTGLAIGVAVERDWVVLLAGTTRQIALAEANAILRRIDLICEIAGPTLFGVLLSSHGAPLCISVAAVVMAVSLPLLIMLVHATDKYSKGVLHRSKYLAATKLHQIPAVQGSAQNGLCGMKVVLQGWKNYFAQPVLPASLAYVLLYFNAVLSPGGLMTSFLAQSDINPAMIGVFRSLCGVMGFLATFVSASVISKLGVLKAGAASLFFQAALLAVAVGVYLSKLSGSQSSLLIFLSLIVVSRLGHWGYDLVDAQIFQTAIPEAQANQVGTVEMSLASLAELIMLGVAILASDVSCFGGLATLSMISVASAAAIYWHWLANPTADQIHLFPEESSSIKVPEFTPVASS</sequence>
<feature type="transmembrane region" description="Helical" evidence="7">
    <location>
        <begin position="463"/>
        <end position="486"/>
    </location>
</feature>
<feature type="transmembrane region" description="Helical" evidence="7">
    <location>
        <begin position="532"/>
        <end position="553"/>
    </location>
</feature>
<protein>
    <recommendedName>
        <fullName evidence="7">Solute carrier family 40 member</fullName>
    </recommendedName>
</protein>
<keyword evidence="7" id="KW-0406">Ion transport</keyword>
<organism evidence="8 9">
    <name type="scientific">Riccia fluitans</name>
    <dbReference type="NCBI Taxonomy" id="41844"/>
    <lineage>
        <taxon>Eukaryota</taxon>
        <taxon>Viridiplantae</taxon>
        <taxon>Streptophyta</taxon>
        <taxon>Embryophyta</taxon>
        <taxon>Marchantiophyta</taxon>
        <taxon>Marchantiopsida</taxon>
        <taxon>Marchantiidae</taxon>
        <taxon>Marchantiales</taxon>
        <taxon>Ricciaceae</taxon>
        <taxon>Riccia</taxon>
    </lineage>
</organism>
<reference evidence="8 9" key="1">
    <citation type="submission" date="2024-09" db="EMBL/GenBank/DDBJ databases">
        <title>Chromosome-scale assembly of Riccia fluitans.</title>
        <authorList>
            <person name="Paukszto L."/>
            <person name="Sawicki J."/>
            <person name="Karawczyk K."/>
            <person name="Piernik-Szablinska J."/>
            <person name="Szczecinska M."/>
            <person name="Mazdziarz M."/>
        </authorList>
    </citation>
    <scope>NUCLEOTIDE SEQUENCE [LARGE SCALE GENOMIC DNA]</scope>
    <source>
        <strain evidence="8">Rf_01</strain>
        <tissue evidence="8">Aerial parts of the thallus</tissue>
    </source>
</reference>
<feature type="transmembrane region" description="Helical" evidence="7">
    <location>
        <begin position="560"/>
        <end position="581"/>
    </location>
</feature>
<gene>
    <name evidence="8" type="ORF">R1flu_021080</name>
</gene>
<name>A0ABD1ZNB7_9MARC</name>
<evidence type="ECO:0000256" key="5">
    <source>
        <dbReference type="ARBA" id="ARBA00022989"/>
    </source>
</evidence>
<dbReference type="GO" id="GO:0016020">
    <property type="term" value="C:membrane"/>
    <property type="evidence" value="ECO:0007669"/>
    <property type="project" value="UniProtKB-SubCell"/>
</dbReference>
<dbReference type="InterPro" id="IPR009716">
    <property type="entry name" value="Ferroportin-1"/>
</dbReference>
<keyword evidence="3 7" id="KW-0813">Transport</keyword>
<evidence type="ECO:0000256" key="3">
    <source>
        <dbReference type="ARBA" id="ARBA00022448"/>
    </source>
</evidence>
<evidence type="ECO:0000313" key="8">
    <source>
        <dbReference type="EMBL" id="KAL2652952.1"/>
    </source>
</evidence>
<dbReference type="GO" id="GO:0005381">
    <property type="term" value="F:iron ion transmembrane transporter activity"/>
    <property type="evidence" value="ECO:0007669"/>
    <property type="project" value="UniProtKB-UniRule"/>
</dbReference>
<evidence type="ECO:0000256" key="2">
    <source>
        <dbReference type="ARBA" id="ARBA00006279"/>
    </source>
</evidence>
<dbReference type="PANTHER" id="PTHR11660">
    <property type="entry name" value="SOLUTE CARRIER FAMILY 40 MEMBER"/>
    <property type="match status" value="1"/>
</dbReference>
<dbReference type="AlphaFoldDB" id="A0ABD1ZNB7"/>
<feature type="transmembrane region" description="Helical" evidence="7">
    <location>
        <begin position="404"/>
        <end position="425"/>
    </location>
</feature>
<evidence type="ECO:0000256" key="4">
    <source>
        <dbReference type="ARBA" id="ARBA00022692"/>
    </source>
</evidence>
<keyword evidence="5 7" id="KW-1133">Transmembrane helix</keyword>
<proteinExistence type="inferred from homology"/>
<dbReference type="SUPFAM" id="SSF103473">
    <property type="entry name" value="MFS general substrate transporter"/>
    <property type="match status" value="1"/>
</dbReference>
<feature type="transmembrane region" description="Helical" evidence="7">
    <location>
        <begin position="437"/>
        <end position="457"/>
    </location>
</feature>
<comment type="function">
    <text evidence="7">May be involved in iron transport and iron homeostasis.</text>
</comment>
<feature type="transmembrane region" description="Helical" evidence="7">
    <location>
        <begin position="325"/>
        <end position="347"/>
    </location>
</feature>
<evidence type="ECO:0000256" key="1">
    <source>
        <dbReference type="ARBA" id="ARBA00004141"/>
    </source>
</evidence>
<keyword evidence="6 7" id="KW-0472">Membrane</keyword>
<comment type="similarity">
    <text evidence="2 7">Belongs to the ferroportin (FP) (TC 2.A.100) family. SLC40A subfamily.</text>
</comment>
<evidence type="ECO:0000256" key="7">
    <source>
        <dbReference type="RuleBase" id="RU365065"/>
    </source>
</evidence>
<evidence type="ECO:0000313" key="9">
    <source>
        <dbReference type="Proteomes" id="UP001605036"/>
    </source>
</evidence>
<feature type="transmembrane region" description="Helical" evidence="7">
    <location>
        <begin position="179"/>
        <end position="201"/>
    </location>
</feature>
<keyword evidence="9" id="KW-1185">Reference proteome</keyword>
<dbReference type="Proteomes" id="UP001605036">
    <property type="component" value="Unassembled WGS sequence"/>
</dbReference>
<feature type="transmembrane region" description="Helical" evidence="7">
    <location>
        <begin position="213"/>
        <end position="233"/>
    </location>
</feature>
<feature type="transmembrane region" description="Helical" evidence="7">
    <location>
        <begin position="493"/>
        <end position="512"/>
    </location>
</feature>
<dbReference type="CDD" id="cd17480">
    <property type="entry name" value="MFS_SLC40A1_like"/>
    <property type="match status" value="1"/>
</dbReference>
<dbReference type="PANTHER" id="PTHR11660:SF53">
    <property type="entry name" value="SOLUTE CARRIER FAMILY 40 MEMBER 3, CHLOROPLASTIC"/>
    <property type="match status" value="1"/>
</dbReference>